<dbReference type="Proteomes" id="UP001381693">
    <property type="component" value="Unassembled WGS sequence"/>
</dbReference>
<comment type="subcellular location">
    <subcellularLocation>
        <location evidence="2">Cell membrane</location>
    </subcellularLocation>
    <subcellularLocation>
        <location evidence="1">Membrane</location>
        <topology evidence="1">Multi-pass membrane protein</topology>
    </subcellularLocation>
</comment>
<evidence type="ECO:0000256" key="5">
    <source>
        <dbReference type="ARBA" id="ARBA00023065"/>
    </source>
</evidence>
<evidence type="ECO:0000313" key="8">
    <source>
        <dbReference type="EMBL" id="KAK7076074.1"/>
    </source>
</evidence>
<gene>
    <name evidence="8" type="ORF">SK128_022605</name>
</gene>
<dbReference type="Gene3D" id="1.20.58.390">
    <property type="entry name" value="Neurotransmitter-gated ion-channel transmembrane domain"/>
    <property type="match status" value="1"/>
</dbReference>
<accession>A0AAN9A6J6</accession>
<reference evidence="8 9" key="1">
    <citation type="submission" date="2023-11" db="EMBL/GenBank/DDBJ databases">
        <title>Halocaridina rubra genome assembly.</title>
        <authorList>
            <person name="Smith C."/>
        </authorList>
    </citation>
    <scope>NUCLEOTIDE SEQUENCE [LARGE SCALE GENOMIC DNA]</scope>
    <source>
        <strain evidence="8">EP-1</strain>
        <tissue evidence="8">Whole</tissue>
    </source>
</reference>
<evidence type="ECO:0000256" key="2">
    <source>
        <dbReference type="ARBA" id="ARBA00004236"/>
    </source>
</evidence>
<dbReference type="AlphaFoldDB" id="A0AAN9A6J6"/>
<sequence length="164" mass="18549">MSEVGGNSSRCFSPEWQDDRTVPVQDIRCGKLTQSGQSNNAHALPLPFVKTTRELELAWYKNDPIKIYKRLKLPQFEMISIKADSCALSFHIGNYSCLQAVFELRRNVGYHLVQSYLPTCLIVVVSWVSFWLDVDAIPSRVTLGVTTLLTVCSESTSFRDKMPT</sequence>
<dbReference type="SUPFAM" id="SSF90112">
    <property type="entry name" value="Neurotransmitter-gated ion-channel transmembrane pore"/>
    <property type="match status" value="1"/>
</dbReference>
<keyword evidence="9" id="KW-1185">Reference proteome</keyword>
<dbReference type="SUPFAM" id="SSF63712">
    <property type="entry name" value="Nicotinic receptor ligand binding domain-like"/>
    <property type="match status" value="1"/>
</dbReference>
<feature type="domain" description="Neurotransmitter-gated ion-channel transmembrane" evidence="7">
    <location>
        <begin position="116"/>
        <end position="163"/>
    </location>
</feature>
<dbReference type="InterPro" id="IPR006029">
    <property type="entry name" value="Neurotrans-gated_channel_TM"/>
</dbReference>
<dbReference type="InterPro" id="IPR036734">
    <property type="entry name" value="Neur_chan_lig-bd_sf"/>
</dbReference>
<dbReference type="GO" id="GO:0005886">
    <property type="term" value="C:plasma membrane"/>
    <property type="evidence" value="ECO:0007669"/>
    <property type="project" value="UniProtKB-SubCell"/>
</dbReference>
<dbReference type="GO" id="GO:0099095">
    <property type="term" value="F:ligand-gated monoatomic anion channel activity"/>
    <property type="evidence" value="ECO:0007669"/>
    <property type="project" value="UniProtKB-ARBA"/>
</dbReference>
<dbReference type="InterPro" id="IPR006028">
    <property type="entry name" value="GABAA/Glycine_rcpt"/>
</dbReference>
<name>A0AAN9A6J6_HALRR</name>
<feature type="non-terminal residue" evidence="8">
    <location>
        <position position="164"/>
    </location>
</feature>
<evidence type="ECO:0000256" key="1">
    <source>
        <dbReference type="ARBA" id="ARBA00004141"/>
    </source>
</evidence>
<dbReference type="InterPro" id="IPR006201">
    <property type="entry name" value="Neur_channel"/>
</dbReference>
<keyword evidence="5" id="KW-0406">Ion transport</keyword>
<dbReference type="InterPro" id="IPR038050">
    <property type="entry name" value="Neuro_actylchol_rec"/>
</dbReference>
<keyword evidence="4" id="KW-0472">Membrane</keyword>
<dbReference type="PRINTS" id="PR00253">
    <property type="entry name" value="GABAARECEPTR"/>
</dbReference>
<keyword evidence="6" id="KW-0407">Ion channel</keyword>
<proteinExistence type="predicted"/>
<dbReference type="InterPro" id="IPR036719">
    <property type="entry name" value="Neuro-gated_channel_TM_sf"/>
</dbReference>
<dbReference type="GO" id="GO:0005230">
    <property type="term" value="F:extracellular ligand-gated monoatomic ion channel activity"/>
    <property type="evidence" value="ECO:0007669"/>
    <property type="project" value="InterPro"/>
</dbReference>
<protein>
    <recommendedName>
        <fullName evidence="7">Neurotransmitter-gated ion-channel transmembrane domain-containing protein</fullName>
    </recommendedName>
</protein>
<dbReference type="Pfam" id="PF02932">
    <property type="entry name" value="Neur_chan_memb"/>
    <property type="match status" value="1"/>
</dbReference>
<evidence type="ECO:0000256" key="6">
    <source>
        <dbReference type="ARBA" id="ARBA00023303"/>
    </source>
</evidence>
<evidence type="ECO:0000313" key="9">
    <source>
        <dbReference type="Proteomes" id="UP001381693"/>
    </source>
</evidence>
<keyword evidence="3" id="KW-0813">Transport</keyword>
<dbReference type="Gene3D" id="2.70.170.10">
    <property type="entry name" value="Neurotransmitter-gated ion-channel ligand-binding domain"/>
    <property type="match status" value="1"/>
</dbReference>
<evidence type="ECO:0000259" key="7">
    <source>
        <dbReference type="Pfam" id="PF02932"/>
    </source>
</evidence>
<dbReference type="EMBL" id="JAXCGZ010009877">
    <property type="protein sequence ID" value="KAK7076074.1"/>
    <property type="molecule type" value="Genomic_DNA"/>
</dbReference>
<keyword evidence="4" id="KW-1003">Cell membrane</keyword>
<organism evidence="8 9">
    <name type="scientific">Halocaridina rubra</name>
    <name type="common">Hawaiian red shrimp</name>
    <dbReference type="NCBI Taxonomy" id="373956"/>
    <lineage>
        <taxon>Eukaryota</taxon>
        <taxon>Metazoa</taxon>
        <taxon>Ecdysozoa</taxon>
        <taxon>Arthropoda</taxon>
        <taxon>Crustacea</taxon>
        <taxon>Multicrustacea</taxon>
        <taxon>Malacostraca</taxon>
        <taxon>Eumalacostraca</taxon>
        <taxon>Eucarida</taxon>
        <taxon>Decapoda</taxon>
        <taxon>Pleocyemata</taxon>
        <taxon>Caridea</taxon>
        <taxon>Atyoidea</taxon>
        <taxon>Atyidae</taxon>
        <taxon>Halocaridina</taxon>
    </lineage>
</organism>
<dbReference type="PANTHER" id="PTHR18945">
    <property type="entry name" value="NEUROTRANSMITTER GATED ION CHANNEL"/>
    <property type="match status" value="1"/>
</dbReference>
<dbReference type="GO" id="GO:0004888">
    <property type="term" value="F:transmembrane signaling receptor activity"/>
    <property type="evidence" value="ECO:0007669"/>
    <property type="project" value="InterPro"/>
</dbReference>
<comment type="caution">
    <text evidence="8">The sequence shown here is derived from an EMBL/GenBank/DDBJ whole genome shotgun (WGS) entry which is preliminary data.</text>
</comment>
<evidence type="ECO:0000256" key="3">
    <source>
        <dbReference type="ARBA" id="ARBA00022448"/>
    </source>
</evidence>
<evidence type="ECO:0000256" key="4">
    <source>
        <dbReference type="ARBA" id="ARBA00022475"/>
    </source>
</evidence>
<dbReference type="GO" id="GO:0005254">
    <property type="term" value="F:chloride channel activity"/>
    <property type="evidence" value="ECO:0007669"/>
    <property type="project" value="UniProtKB-ARBA"/>
</dbReference>